<dbReference type="GeneID" id="54358065"/>
<dbReference type="PROSITE" id="PS50088">
    <property type="entry name" value="ANK_REPEAT"/>
    <property type="match status" value="2"/>
</dbReference>
<reference evidence="3" key="1">
    <citation type="submission" date="2020-01" db="EMBL/GenBank/DDBJ databases">
        <authorList>
            <consortium name="DOE Joint Genome Institute"/>
            <person name="Haridas S."/>
            <person name="Albert R."/>
            <person name="Binder M."/>
            <person name="Bloem J."/>
            <person name="Labutti K."/>
            <person name="Salamov A."/>
            <person name="Andreopoulos B."/>
            <person name="Baker S.E."/>
            <person name="Barry K."/>
            <person name="Bills G."/>
            <person name="Bluhm B.H."/>
            <person name="Cannon C."/>
            <person name="Castanera R."/>
            <person name="Culley D.E."/>
            <person name="Daum C."/>
            <person name="Ezra D."/>
            <person name="Gonzalez J.B."/>
            <person name="Henrissat B."/>
            <person name="Kuo A."/>
            <person name="Liang C."/>
            <person name="Lipzen A."/>
            <person name="Lutzoni F."/>
            <person name="Magnuson J."/>
            <person name="Mondo S."/>
            <person name="Nolan M."/>
            <person name="Ohm R."/>
            <person name="Pangilinan J."/>
            <person name="Park H.-J."/>
            <person name="Ramirez L."/>
            <person name="Alfaro M."/>
            <person name="Sun H."/>
            <person name="Tritt A."/>
            <person name="Yoshinaga Y."/>
            <person name="Zwiers L.-H."/>
            <person name="Turgeon B.G."/>
            <person name="Goodwin S.B."/>
            <person name="Spatafora J.W."/>
            <person name="Crous P.W."/>
            <person name="Grigoriev I.V."/>
        </authorList>
    </citation>
    <scope>NUCLEOTIDE SEQUENCE</scope>
    <source>
        <strain evidence="3">CBS 342.82</strain>
    </source>
</reference>
<evidence type="ECO:0000313" key="2">
    <source>
        <dbReference type="Proteomes" id="UP000504637"/>
    </source>
</evidence>
<feature type="non-terminal residue" evidence="3">
    <location>
        <position position="74"/>
    </location>
</feature>
<reference evidence="3" key="3">
    <citation type="submission" date="2025-08" db="UniProtKB">
        <authorList>
            <consortium name="RefSeq"/>
        </authorList>
    </citation>
    <scope>IDENTIFICATION</scope>
    <source>
        <strain evidence="3">CBS 342.82</strain>
    </source>
</reference>
<dbReference type="OrthoDB" id="539213at2759"/>
<gene>
    <name evidence="3" type="ORF">K489DRAFT_294119</name>
</gene>
<keyword evidence="2" id="KW-1185">Reference proteome</keyword>
<dbReference type="RefSeq" id="XP_033455326.1">
    <property type="nucleotide sequence ID" value="XM_033600265.1"/>
</dbReference>
<dbReference type="AlphaFoldDB" id="A0A6J3LR30"/>
<protein>
    <recommendedName>
        <fullName evidence="4">Ankyrin</fullName>
    </recommendedName>
</protein>
<evidence type="ECO:0000313" key="3">
    <source>
        <dbReference type="RefSeq" id="XP_033455326.1"/>
    </source>
</evidence>
<dbReference type="SUPFAM" id="SSF48403">
    <property type="entry name" value="Ankyrin repeat"/>
    <property type="match status" value="1"/>
</dbReference>
<dbReference type="Gene3D" id="1.25.40.20">
    <property type="entry name" value="Ankyrin repeat-containing domain"/>
    <property type="match status" value="1"/>
</dbReference>
<sequence>SPLHVAAFIGSEAGLLSLARRGADLETTNAISRTPLATAIFARNVALVKLLLELGANKFACDGRQRSMLHLACL</sequence>
<reference evidence="3" key="2">
    <citation type="submission" date="2020-04" db="EMBL/GenBank/DDBJ databases">
        <authorList>
            <consortium name="NCBI Genome Project"/>
        </authorList>
    </citation>
    <scope>NUCLEOTIDE SEQUENCE</scope>
    <source>
        <strain evidence="3">CBS 342.82</strain>
    </source>
</reference>
<evidence type="ECO:0008006" key="4">
    <source>
        <dbReference type="Google" id="ProtNLM"/>
    </source>
</evidence>
<feature type="non-terminal residue" evidence="3">
    <location>
        <position position="1"/>
    </location>
</feature>
<accession>A0A6J3LR30</accession>
<name>A0A6J3LR30_9PEZI</name>
<evidence type="ECO:0000256" key="1">
    <source>
        <dbReference type="PROSITE-ProRule" id="PRU00023"/>
    </source>
</evidence>
<feature type="repeat" description="ANK" evidence="1">
    <location>
        <begin position="1"/>
        <end position="30"/>
    </location>
</feature>
<feature type="repeat" description="ANK" evidence="1">
    <location>
        <begin position="31"/>
        <end position="63"/>
    </location>
</feature>
<dbReference type="InterPro" id="IPR036770">
    <property type="entry name" value="Ankyrin_rpt-contain_sf"/>
</dbReference>
<proteinExistence type="predicted"/>
<dbReference type="Proteomes" id="UP000504637">
    <property type="component" value="Unplaced"/>
</dbReference>
<dbReference type="Pfam" id="PF12796">
    <property type="entry name" value="Ank_2"/>
    <property type="match status" value="1"/>
</dbReference>
<dbReference type="InterPro" id="IPR002110">
    <property type="entry name" value="Ankyrin_rpt"/>
</dbReference>
<organism evidence="3">
    <name type="scientific">Dissoconium aciculare CBS 342.82</name>
    <dbReference type="NCBI Taxonomy" id="1314786"/>
    <lineage>
        <taxon>Eukaryota</taxon>
        <taxon>Fungi</taxon>
        <taxon>Dikarya</taxon>
        <taxon>Ascomycota</taxon>
        <taxon>Pezizomycotina</taxon>
        <taxon>Dothideomycetes</taxon>
        <taxon>Dothideomycetidae</taxon>
        <taxon>Mycosphaerellales</taxon>
        <taxon>Dissoconiaceae</taxon>
        <taxon>Dissoconium</taxon>
    </lineage>
</organism>
<keyword evidence="1" id="KW-0040">ANK repeat</keyword>